<evidence type="ECO:0000313" key="2">
    <source>
        <dbReference type="EMBL" id="KRY38109.1"/>
    </source>
</evidence>
<dbReference type="AlphaFoldDB" id="A0A0V1BM47"/>
<feature type="transmembrane region" description="Helical" evidence="1">
    <location>
        <begin position="28"/>
        <end position="46"/>
    </location>
</feature>
<dbReference type="EMBL" id="JYDH01000028">
    <property type="protein sequence ID" value="KRY38109.1"/>
    <property type="molecule type" value="Genomic_DNA"/>
</dbReference>
<organism evidence="2 3">
    <name type="scientific">Trichinella spiralis</name>
    <name type="common">Trichina worm</name>
    <dbReference type="NCBI Taxonomy" id="6334"/>
    <lineage>
        <taxon>Eukaryota</taxon>
        <taxon>Metazoa</taxon>
        <taxon>Ecdysozoa</taxon>
        <taxon>Nematoda</taxon>
        <taxon>Enoplea</taxon>
        <taxon>Dorylaimia</taxon>
        <taxon>Trichinellida</taxon>
        <taxon>Trichinellidae</taxon>
        <taxon>Trichinella</taxon>
    </lineage>
</organism>
<dbReference type="Proteomes" id="UP000054776">
    <property type="component" value="Unassembled WGS sequence"/>
</dbReference>
<sequence length="169" mass="19573">MAYKKTFKVMYELYERVDILYPVMMNNLLPKIVFVFMLAMAANLCFSNPLSSKLDTNEIVSSSEENFTRMANISHLDLHASNLTVSANNTSLPNNGSEKNDDRNPVKKPNYAVYIDGIIRKTFFEKAFERLGSLEKKLRSKTEQNLEDKNRMWRKISSKTIRASDFVER</sequence>
<name>A0A0V1BM47_TRISP</name>
<protein>
    <submittedName>
        <fullName evidence="2">Uncharacterized protein</fullName>
    </submittedName>
</protein>
<keyword evidence="3" id="KW-1185">Reference proteome</keyword>
<gene>
    <name evidence="2" type="ORF">T01_9919</name>
</gene>
<evidence type="ECO:0000313" key="3">
    <source>
        <dbReference type="Proteomes" id="UP000054776"/>
    </source>
</evidence>
<comment type="caution">
    <text evidence="2">The sequence shown here is derived from an EMBL/GenBank/DDBJ whole genome shotgun (WGS) entry which is preliminary data.</text>
</comment>
<evidence type="ECO:0000256" key="1">
    <source>
        <dbReference type="SAM" id="Phobius"/>
    </source>
</evidence>
<keyword evidence="1" id="KW-0472">Membrane</keyword>
<dbReference type="OrthoDB" id="10595330at2759"/>
<accession>A0A0V1BM47</accession>
<keyword evidence="1" id="KW-1133">Transmembrane helix</keyword>
<proteinExistence type="predicted"/>
<dbReference type="InParanoid" id="A0A0V1BM47"/>
<keyword evidence="1" id="KW-0812">Transmembrane</keyword>
<reference evidence="2 3" key="1">
    <citation type="submission" date="2015-01" db="EMBL/GenBank/DDBJ databases">
        <title>Evolution of Trichinella species and genotypes.</title>
        <authorList>
            <person name="Korhonen P.K."/>
            <person name="Edoardo P."/>
            <person name="Giuseppe L.R."/>
            <person name="Gasser R.B."/>
        </authorList>
    </citation>
    <scope>NUCLEOTIDE SEQUENCE [LARGE SCALE GENOMIC DNA]</scope>
    <source>
        <strain evidence="2">ISS3</strain>
    </source>
</reference>